<protein>
    <recommendedName>
        <fullName evidence="4">Carboxylic ester hydrolase</fullName>
        <ecNumber evidence="4">3.1.1.-</ecNumber>
    </recommendedName>
</protein>
<dbReference type="PANTHER" id="PTHR45580:SF4">
    <property type="entry name" value="CARBOXYLIC ESTER HYDROLASE"/>
    <property type="match status" value="1"/>
</dbReference>
<reference evidence="6 7" key="1">
    <citation type="submission" date="2023-08" db="EMBL/GenBank/DDBJ databases">
        <title>A Necator americanus chromosomal reference genome.</title>
        <authorList>
            <person name="Ilik V."/>
            <person name="Petrzelkova K.J."/>
            <person name="Pardy F."/>
            <person name="Fuh T."/>
            <person name="Niatou-Singa F.S."/>
            <person name="Gouil Q."/>
            <person name="Baker L."/>
            <person name="Ritchie M.E."/>
            <person name="Jex A.R."/>
            <person name="Gazzola D."/>
            <person name="Li H."/>
            <person name="Toshio Fujiwara R."/>
            <person name="Zhan B."/>
            <person name="Aroian R.V."/>
            <person name="Pafco B."/>
            <person name="Schwarz E.M."/>
        </authorList>
    </citation>
    <scope>NUCLEOTIDE SEQUENCE [LARGE SCALE GENOMIC DNA]</scope>
    <source>
        <strain evidence="6 7">Aroian</strain>
        <tissue evidence="6">Whole animal</tissue>
    </source>
</reference>
<evidence type="ECO:0000313" key="6">
    <source>
        <dbReference type="EMBL" id="KAK6727508.1"/>
    </source>
</evidence>
<dbReference type="PANTHER" id="PTHR45580">
    <property type="entry name" value="PROTEIN CBG05369"/>
    <property type="match status" value="1"/>
</dbReference>
<evidence type="ECO:0000256" key="3">
    <source>
        <dbReference type="ARBA" id="ARBA00022801"/>
    </source>
</evidence>
<evidence type="ECO:0000256" key="4">
    <source>
        <dbReference type="RuleBase" id="RU361235"/>
    </source>
</evidence>
<dbReference type="PROSITE" id="PS00122">
    <property type="entry name" value="CARBOXYLESTERASE_B_1"/>
    <property type="match status" value="1"/>
</dbReference>
<keyword evidence="2" id="KW-0719">Serine esterase</keyword>
<dbReference type="EMBL" id="JAVFWL010000001">
    <property type="protein sequence ID" value="KAK6727508.1"/>
    <property type="molecule type" value="Genomic_DNA"/>
</dbReference>
<dbReference type="InterPro" id="IPR002018">
    <property type="entry name" value="CarbesteraseB"/>
</dbReference>
<dbReference type="InterPro" id="IPR019826">
    <property type="entry name" value="Carboxylesterase_B_AS"/>
</dbReference>
<keyword evidence="3 4" id="KW-0378">Hydrolase</keyword>
<keyword evidence="7" id="KW-1185">Reference proteome</keyword>
<dbReference type="Pfam" id="PF00135">
    <property type="entry name" value="COesterase"/>
    <property type="match status" value="1"/>
</dbReference>
<evidence type="ECO:0000256" key="1">
    <source>
        <dbReference type="ARBA" id="ARBA00005964"/>
    </source>
</evidence>
<gene>
    <name evidence="6" type="primary">Necator_chrI.g1411</name>
    <name evidence="6" type="ORF">RB195_005285</name>
</gene>
<accession>A0ABR1BQB6</accession>
<sequence>MRVASGHIPYALPPVGDLRFQKPRPPQRWNGLRDATEYGPACMSNSSTTRSPQKWVNEDCLHVNIFAGEDCMKTSCPVVFYIHGGGFNYDSAVMFKDDLLVNNFGGNDIVLVIPGFRLGFFGLLTFASDEVVPRNIGAYDLLAALNFIKSEIGSFGGNGDDITLFGHSGGAVAATQFALSRRIDPERKLFQKAVLMSMEFGFADLPHMEELTMDLAYRAKCSVSRKLRHESTALVEGIVRCLRDVDSTEILRIQREMEDERIPQQSSVAVNNYWHNIEGT</sequence>
<comment type="caution">
    <text evidence="6">The sequence shown here is derived from an EMBL/GenBank/DDBJ whole genome shotgun (WGS) entry which is preliminary data.</text>
</comment>
<dbReference type="Proteomes" id="UP001303046">
    <property type="component" value="Unassembled WGS sequence"/>
</dbReference>
<feature type="domain" description="Carboxylesterase type B" evidence="5">
    <location>
        <begin position="8"/>
        <end position="259"/>
    </location>
</feature>
<dbReference type="EC" id="3.1.1.-" evidence="4"/>
<organism evidence="6 7">
    <name type="scientific">Necator americanus</name>
    <name type="common">Human hookworm</name>
    <dbReference type="NCBI Taxonomy" id="51031"/>
    <lineage>
        <taxon>Eukaryota</taxon>
        <taxon>Metazoa</taxon>
        <taxon>Ecdysozoa</taxon>
        <taxon>Nematoda</taxon>
        <taxon>Chromadorea</taxon>
        <taxon>Rhabditida</taxon>
        <taxon>Rhabditina</taxon>
        <taxon>Rhabditomorpha</taxon>
        <taxon>Strongyloidea</taxon>
        <taxon>Ancylostomatidae</taxon>
        <taxon>Bunostominae</taxon>
        <taxon>Necator</taxon>
    </lineage>
</organism>
<dbReference type="Gene3D" id="3.40.50.1820">
    <property type="entry name" value="alpha/beta hydrolase"/>
    <property type="match status" value="1"/>
</dbReference>
<evidence type="ECO:0000313" key="7">
    <source>
        <dbReference type="Proteomes" id="UP001303046"/>
    </source>
</evidence>
<evidence type="ECO:0000256" key="2">
    <source>
        <dbReference type="ARBA" id="ARBA00022487"/>
    </source>
</evidence>
<dbReference type="SUPFAM" id="SSF53474">
    <property type="entry name" value="alpha/beta-Hydrolases"/>
    <property type="match status" value="1"/>
</dbReference>
<proteinExistence type="inferred from homology"/>
<dbReference type="InterPro" id="IPR029058">
    <property type="entry name" value="AB_hydrolase_fold"/>
</dbReference>
<comment type="similarity">
    <text evidence="1 4">Belongs to the type-B carboxylesterase/lipase family.</text>
</comment>
<evidence type="ECO:0000259" key="5">
    <source>
        <dbReference type="Pfam" id="PF00135"/>
    </source>
</evidence>
<name>A0ABR1BQB6_NECAM</name>